<organism evidence="3 4">
    <name type="scientific">Pseudonocardia sediminis</name>
    <dbReference type="NCBI Taxonomy" id="1397368"/>
    <lineage>
        <taxon>Bacteria</taxon>
        <taxon>Bacillati</taxon>
        <taxon>Actinomycetota</taxon>
        <taxon>Actinomycetes</taxon>
        <taxon>Pseudonocardiales</taxon>
        <taxon>Pseudonocardiaceae</taxon>
        <taxon>Pseudonocardia</taxon>
    </lineage>
</organism>
<sequence length="114" mass="13007">MVDDDSARPAGPQRIRLRRKKGWRKPDGAVLVTRPGPWGNPFDVREMGREPAITEHRRWLFEQPDLVERVRDELAGHDLCCWCDPDQLCHADTLIEVANSRPGSLPEERAGEKA</sequence>
<feature type="region of interest" description="Disordered" evidence="1">
    <location>
        <begin position="1"/>
        <end position="22"/>
    </location>
</feature>
<dbReference type="OrthoDB" id="3483205at2"/>
<name>A0A4Q7URI8_PSEST</name>
<feature type="domain" description="DUF4326" evidence="2">
    <location>
        <begin position="19"/>
        <end position="96"/>
    </location>
</feature>
<protein>
    <submittedName>
        <fullName evidence="3">Uncharacterized protein DUF4326</fullName>
    </submittedName>
</protein>
<dbReference type="InterPro" id="IPR025475">
    <property type="entry name" value="DUF4326"/>
</dbReference>
<dbReference type="Pfam" id="PF14216">
    <property type="entry name" value="DUF4326"/>
    <property type="match status" value="1"/>
</dbReference>
<accession>A0A4Q7URI8</accession>
<comment type="caution">
    <text evidence="3">The sequence shown here is derived from an EMBL/GenBank/DDBJ whole genome shotgun (WGS) entry which is preliminary data.</text>
</comment>
<proteinExistence type="predicted"/>
<evidence type="ECO:0000256" key="1">
    <source>
        <dbReference type="SAM" id="MobiDB-lite"/>
    </source>
</evidence>
<reference evidence="3 4" key="1">
    <citation type="submission" date="2019-02" db="EMBL/GenBank/DDBJ databases">
        <title>Sequencing the genomes of 1000 actinobacteria strains.</title>
        <authorList>
            <person name="Klenk H.-P."/>
        </authorList>
    </citation>
    <scope>NUCLEOTIDE SEQUENCE [LARGE SCALE GENOMIC DNA]</scope>
    <source>
        <strain evidence="3 4">DSM 45779</strain>
    </source>
</reference>
<keyword evidence="4" id="KW-1185">Reference proteome</keyword>
<evidence type="ECO:0000313" key="3">
    <source>
        <dbReference type="EMBL" id="RZT83311.1"/>
    </source>
</evidence>
<evidence type="ECO:0000313" key="4">
    <source>
        <dbReference type="Proteomes" id="UP000291591"/>
    </source>
</evidence>
<evidence type="ECO:0000259" key="2">
    <source>
        <dbReference type="Pfam" id="PF14216"/>
    </source>
</evidence>
<gene>
    <name evidence="3" type="ORF">EV383_0111</name>
</gene>
<dbReference type="EMBL" id="SHKL01000001">
    <property type="protein sequence ID" value="RZT83311.1"/>
    <property type="molecule type" value="Genomic_DNA"/>
</dbReference>
<dbReference type="RefSeq" id="WP_130288086.1">
    <property type="nucleotide sequence ID" value="NZ_SHKL01000001.1"/>
</dbReference>
<dbReference type="Proteomes" id="UP000291591">
    <property type="component" value="Unassembled WGS sequence"/>
</dbReference>
<dbReference type="AlphaFoldDB" id="A0A4Q7URI8"/>